<organism evidence="1 2">
    <name type="scientific">Taishania pollutisoli</name>
    <dbReference type="NCBI Taxonomy" id="2766479"/>
    <lineage>
        <taxon>Bacteria</taxon>
        <taxon>Pseudomonadati</taxon>
        <taxon>Bacteroidota</taxon>
        <taxon>Flavobacteriia</taxon>
        <taxon>Flavobacteriales</taxon>
        <taxon>Crocinitomicaceae</taxon>
        <taxon>Taishania</taxon>
    </lineage>
</organism>
<dbReference type="Proteomes" id="UP000652681">
    <property type="component" value="Unassembled WGS sequence"/>
</dbReference>
<dbReference type="RefSeq" id="WP_163490244.1">
    <property type="nucleotide sequence ID" value="NZ_JACVEL010000003.1"/>
</dbReference>
<reference evidence="1" key="1">
    <citation type="submission" date="2020-09" db="EMBL/GenBank/DDBJ databases">
        <title>Taishania pollutisoli gen. nov., sp. nov., Isolated from Tetrabromobisphenol A-Contaminated Soil.</title>
        <authorList>
            <person name="Chen Q."/>
        </authorList>
    </citation>
    <scope>NUCLEOTIDE SEQUENCE</scope>
    <source>
        <strain evidence="1">CZZ-1</strain>
    </source>
</reference>
<evidence type="ECO:0000313" key="2">
    <source>
        <dbReference type="Proteomes" id="UP000652681"/>
    </source>
</evidence>
<dbReference type="SUPFAM" id="SSF55961">
    <property type="entry name" value="Bet v1-like"/>
    <property type="match status" value="1"/>
</dbReference>
<accession>A0A8J6P587</accession>
<dbReference type="AlphaFoldDB" id="A0A8J6P587"/>
<proteinExistence type="predicted"/>
<name>A0A8J6P587_9FLAO</name>
<dbReference type="EMBL" id="JACVEL010000003">
    <property type="protein sequence ID" value="MBC9812002.1"/>
    <property type="molecule type" value="Genomic_DNA"/>
</dbReference>
<protein>
    <recommendedName>
        <fullName evidence="3">SRPBCC family protein</fullName>
    </recommendedName>
</protein>
<comment type="caution">
    <text evidence="1">The sequence shown here is derived from an EMBL/GenBank/DDBJ whole genome shotgun (WGS) entry which is preliminary data.</text>
</comment>
<gene>
    <name evidence="1" type="ORF">H9Y05_05870</name>
</gene>
<evidence type="ECO:0000313" key="1">
    <source>
        <dbReference type="EMBL" id="MBC9812002.1"/>
    </source>
</evidence>
<evidence type="ECO:0008006" key="3">
    <source>
        <dbReference type="Google" id="ProtNLM"/>
    </source>
</evidence>
<sequence length="132" mass="14848">MKIESTKVDVNATPSIIYNFLKDSNNLVHLLPKDNISDFKATESECSFKVQGGVTITLVQNGGEEPNKLFLKSGEKSPFPFNLTIHIDQIGEQSNGFIAFDGEVNMFLKMMVEKPLTNLFNYMSNKLQQHFA</sequence>
<keyword evidence="2" id="KW-1185">Reference proteome</keyword>